<dbReference type="Pfam" id="PF18967">
    <property type="entry name" value="PycTM"/>
    <property type="match status" value="1"/>
</dbReference>
<feature type="transmembrane region" description="Helical" evidence="8">
    <location>
        <begin position="207"/>
        <end position="228"/>
    </location>
</feature>
<evidence type="ECO:0000256" key="8">
    <source>
        <dbReference type="SAM" id="Phobius"/>
    </source>
</evidence>
<evidence type="ECO:0000256" key="4">
    <source>
        <dbReference type="ARBA" id="ARBA00022741"/>
    </source>
</evidence>
<comment type="caution">
    <text evidence="10">The sequence shown here is derived from an EMBL/GenBank/DDBJ whole genome shotgun (WGS) entry which is preliminary data.</text>
</comment>
<evidence type="ECO:0000313" key="10">
    <source>
        <dbReference type="EMBL" id="GGM23150.1"/>
    </source>
</evidence>
<dbReference type="GO" id="GO:0000166">
    <property type="term" value="F:nucleotide binding"/>
    <property type="evidence" value="ECO:0007669"/>
    <property type="project" value="UniProtKB-KW"/>
</dbReference>
<name>A0A917TI12_9ACTN</name>
<feature type="domain" description="Pycsar effector protein" evidence="9">
    <location>
        <begin position="80"/>
        <end position="226"/>
    </location>
</feature>
<keyword evidence="2" id="KW-1003">Cell membrane</keyword>
<keyword evidence="4" id="KW-0547">Nucleotide-binding</keyword>
<feature type="transmembrane region" description="Helical" evidence="8">
    <location>
        <begin position="101"/>
        <end position="121"/>
    </location>
</feature>
<keyword evidence="11" id="KW-1185">Reference proteome</keyword>
<dbReference type="GO" id="GO:0005886">
    <property type="term" value="C:plasma membrane"/>
    <property type="evidence" value="ECO:0007669"/>
    <property type="project" value="UniProtKB-SubCell"/>
</dbReference>
<comment type="subcellular location">
    <subcellularLocation>
        <location evidence="1">Cell membrane</location>
    </subcellularLocation>
</comment>
<evidence type="ECO:0000256" key="6">
    <source>
        <dbReference type="ARBA" id="ARBA00023118"/>
    </source>
</evidence>
<organism evidence="10 11">
    <name type="scientific">Dactylosporangium sucinum</name>
    <dbReference type="NCBI Taxonomy" id="1424081"/>
    <lineage>
        <taxon>Bacteria</taxon>
        <taxon>Bacillati</taxon>
        <taxon>Actinomycetota</taxon>
        <taxon>Actinomycetes</taxon>
        <taxon>Micromonosporales</taxon>
        <taxon>Micromonosporaceae</taxon>
        <taxon>Dactylosporangium</taxon>
    </lineage>
</organism>
<gene>
    <name evidence="10" type="ORF">GCM10007977_025460</name>
</gene>
<evidence type="ECO:0000256" key="5">
    <source>
        <dbReference type="ARBA" id="ARBA00022989"/>
    </source>
</evidence>
<keyword evidence="5 8" id="KW-1133">Transmembrane helix</keyword>
<dbReference type="AlphaFoldDB" id="A0A917TI12"/>
<evidence type="ECO:0000256" key="3">
    <source>
        <dbReference type="ARBA" id="ARBA00022692"/>
    </source>
</evidence>
<protein>
    <recommendedName>
        <fullName evidence="9">Pycsar effector protein domain-containing protein</fullName>
    </recommendedName>
</protein>
<evidence type="ECO:0000256" key="2">
    <source>
        <dbReference type="ARBA" id="ARBA00022475"/>
    </source>
</evidence>
<keyword evidence="3 8" id="KW-0812">Transmembrane</keyword>
<evidence type="ECO:0000313" key="11">
    <source>
        <dbReference type="Proteomes" id="UP000642070"/>
    </source>
</evidence>
<dbReference type="InterPro" id="IPR043760">
    <property type="entry name" value="PycTM_dom"/>
</dbReference>
<evidence type="ECO:0000256" key="1">
    <source>
        <dbReference type="ARBA" id="ARBA00004236"/>
    </source>
</evidence>
<dbReference type="EMBL" id="BMPI01000010">
    <property type="protein sequence ID" value="GGM23150.1"/>
    <property type="molecule type" value="Genomic_DNA"/>
</dbReference>
<evidence type="ECO:0000259" key="9">
    <source>
        <dbReference type="Pfam" id="PF18967"/>
    </source>
</evidence>
<sequence>MPDPGDPTTELGIHTFTTKHTIPTAGGAAVDILAAAAPTAVSTWTCSGCGETGADSLVAALLSAGGHASQCGRGTVPTRLTEAVAAVGAELKRVDSKASTLLTLAGAALTVVLAMISRTSLPAVAGVAGWVCVALIGLGIALLASAVRPSFNGDHGFIRYADADDADDVLARLTSDPADPAAAQREHAQQLHWLSRAVRTKYRRVRLAVDLLVAGVGAAALTVALATML</sequence>
<keyword evidence="6" id="KW-0051">Antiviral defense</keyword>
<proteinExistence type="predicted"/>
<dbReference type="RefSeq" id="WP_229834804.1">
    <property type="nucleotide sequence ID" value="NZ_BMPI01000010.1"/>
</dbReference>
<keyword evidence="7 8" id="KW-0472">Membrane</keyword>
<evidence type="ECO:0000256" key="7">
    <source>
        <dbReference type="ARBA" id="ARBA00023136"/>
    </source>
</evidence>
<accession>A0A917TI12</accession>
<dbReference type="Proteomes" id="UP000642070">
    <property type="component" value="Unassembled WGS sequence"/>
</dbReference>
<feature type="transmembrane region" description="Helical" evidence="8">
    <location>
        <begin position="127"/>
        <end position="147"/>
    </location>
</feature>
<reference evidence="10" key="2">
    <citation type="submission" date="2020-09" db="EMBL/GenBank/DDBJ databases">
        <authorList>
            <person name="Sun Q."/>
            <person name="Ohkuma M."/>
        </authorList>
    </citation>
    <scope>NUCLEOTIDE SEQUENCE</scope>
    <source>
        <strain evidence="10">JCM 19831</strain>
    </source>
</reference>
<reference evidence="10" key="1">
    <citation type="journal article" date="2014" name="Int. J. Syst. Evol. Microbiol.">
        <title>Complete genome sequence of Corynebacterium casei LMG S-19264T (=DSM 44701T), isolated from a smear-ripened cheese.</title>
        <authorList>
            <consortium name="US DOE Joint Genome Institute (JGI-PGF)"/>
            <person name="Walter F."/>
            <person name="Albersmeier A."/>
            <person name="Kalinowski J."/>
            <person name="Ruckert C."/>
        </authorList>
    </citation>
    <scope>NUCLEOTIDE SEQUENCE</scope>
    <source>
        <strain evidence="10">JCM 19831</strain>
    </source>
</reference>
<dbReference type="GO" id="GO:0051607">
    <property type="term" value="P:defense response to virus"/>
    <property type="evidence" value="ECO:0007669"/>
    <property type="project" value="UniProtKB-KW"/>
</dbReference>